<reference evidence="2" key="1">
    <citation type="submission" date="2022-06" db="EMBL/GenBank/DDBJ databases">
        <title>Complete genome sequence of soil microorganisms Streptomyces sp. Qhu-M197 isolated from Alpine meadows habitats on the Tibetan Plateau.</title>
        <authorList>
            <person name="Zhang B."/>
            <person name="Xiang X."/>
            <person name="Fan J."/>
        </authorList>
    </citation>
    <scope>NUCLEOTIDE SEQUENCE</scope>
    <source>
        <strain evidence="2">Qhu-M197</strain>
    </source>
</reference>
<feature type="region of interest" description="Disordered" evidence="1">
    <location>
        <begin position="281"/>
        <end position="322"/>
    </location>
</feature>
<dbReference type="RefSeq" id="WP_252551287.1">
    <property type="nucleotide sequence ID" value="NZ_CP099468.1"/>
</dbReference>
<name>A0ABY4ZBE1_9ACTN</name>
<evidence type="ECO:0008006" key="4">
    <source>
        <dbReference type="Google" id="ProtNLM"/>
    </source>
</evidence>
<dbReference type="Proteomes" id="UP001056374">
    <property type="component" value="Chromosome"/>
</dbReference>
<organism evidence="2 3">
    <name type="scientific">Streptomyces phaeoluteigriseus</name>
    <dbReference type="NCBI Taxonomy" id="114686"/>
    <lineage>
        <taxon>Bacteria</taxon>
        <taxon>Bacillati</taxon>
        <taxon>Actinomycetota</taxon>
        <taxon>Actinomycetes</taxon>
        <taxon>Kitasatosporales</taxon>
        <taxon>Streptomycetaceae</taxon>
        <taxon>Streptomyces</taxon>
        <taxon>Streptomyces aurantiacus group</taxon>
    </lineage>
</organism>
<dbReference type="EMBL" id="CP099468">
    <property type="protein sequence ID" value="USQ86010.1"/>
    <property type="molecule type" value="Genomic_DNA"/>
</dbReference>
<evidence type="ECO:0000256" key="1">
    <source>
        <dbReference type="SAM" id="MobiDB-lite"/>
    </source>
</evidence>
<protein>
    <recommendedName>
        <fullName evidence="4">HD domain-containing protein</fullName>
    </recommendedName>
</protein>
<accession>A0ABY4ZBE1</accession>
<feature type="compositionally biased region" description="Basic and acidic residues" evidence="1">
    <location>
        <begin position="294"/>
        <end position="322"/>
    </location>
</feature>
<evidence type="ECO:0000313" key="2">
    <source>
        <dbReference type="EMBL" id="USQ86010.1"/>
    </source>
</evidence>
<feature type="compositionally biased region" description="Basic residues" evidence="1">
    <location>
        <begin position="283"/>
        <end position="293"/>
    </location>
</feature>
<sequence length="407" mass="45788">MSEYQHYQFMADKPLTDGQLAHVRALSTRADLTRHSFVNTYQWGDFKGDPQELVEDCYDAHLYFANWGTRQVILRWPATVLSLAVARTYCVGGSATSRQSGPHVLITLTSDPEDCVEDFEDLFGLDHEYDEDRSQEWLPSITRAREQVAEGDLRLLYLAWLLSLSNDELDEGEHEPSVPPGLAQLPEPLSDLATFLRIDEDLVESAARNSPHPAPRPSLGACWAWAAALAPKEKDRVLAGLLHDEGDQALSVLRRRFLHDQTALASSPPVRTVAEIREESRARAKARKGHEQRRKALQEEKEAEARKRAEREAQRARDQRVAELQHDPEAAWARVAELLSIRGTRPYPEVVRLLGDLAALAERDGAVRAFAQRYDQFVVAHRTKKALIRKLQAEGPVTATLSELASD</sequence>
<keyword evidence="3" id="KW-1185">Reference proteome</keyword>
<evidence type="ECO:0000313" key="3">
    <source>
        <dbReference type="Proteomes" id="UP001056374"/>
    </source>
</evidence>
<proteinExistence type="predicted"/>
<gene>
    <name evidence="2" type="ORF">NFX46_21190</name>
</gene>